<feature type="compositionally biased region" description="Low complexity" evidence="3">
    <location>
        <begin position="231"/>
        <end position="247"/>
    </location>
</feature>
<dbReference type="PANTHER" id="PTHR22406:SF5">
    <property type="entry name" value="SLAIN MOTIF-CONTAINING PROTEIN-LIKE"/>
    <property type="match status" value="1"/>
</dbReference>
<organism evidence="4 5">
    <name type="scientific">Astatotilapia calliptera</name>
    <name type="common">Eastern happy</name>
    <name type="synonym">Chromis callipterus</name>
    <dbReference type="NCBI Taxonomy" id="8154"/>
    <lineage>
        <taxon>Eukaryota</taxon>
        <taxon>Metazoa</taxon>
        <taxon>Chordata</taxon>
        <taxon>Craniata</taxon>
        <taxon>Vertebrata</taxon>
        <taxon>Euteleostomi</taxon>
        <taxon>Actinopterygii</taxon>
        <taxon>Neopterygii</taxon>
        <taxon>Teleostei</taxon>
        <taxon>Neoteleostei</taxon>
        <taxon>Acanthomorphata</taxon>
        <taxon>Ovalentaria</taxon>
        <taxon>Cichlomorphae</taxon>
        <taxon>Cichliformes</taxon>
        <taxon>Cichlidae</taxon>
        <taxon>African cichlids</taxon>
        <taxon>Pseudocrenilabrinae</taxon>
        <taxon>Haplochromini</taxon>
        <taxon>Astatotilapia</taxon>
    </lineage>
</organism>
<dbReference type="GeneID" id="113030189"/>
<reference evidence="5" key="2">
    <citation type="submission" date="2023-03" db="EMBL/GenBank/DDBJ databases">
        <authorList>
            <consortium name="Wellcome Sanger Institute Data Sharing"/>
        </authorList>
    </citation>
    <scope>NUCLEOTIDE SEQUENCE [LARGE SCALE GENOMIC DNA]</scope>
</reference>
<comment type="similarity">
    <text evidence="1">Belongs to the SLAIN motif-containing family.</text>
</comment>
<accession>A0AAX7W3M9</accession>
<evidence type="ECO:0000256" key="3">
    <source>
        <dbReference type="SAM" id="MobiDB-lite"/>
    </source>
</evidence>
<dbReference type="GO" id="GO:0031116">
    <property type="term" value="P:positive regulation of microtubule polymerization"/>
    <property type="evidence" value="ECO:0007669"/>
    <property type="project" value="TreeGrafter"/>
</dbReference>
<dbReference type="AlphaFoldDB" id="A0AAX7W3M9"/>
<evidence type="ECO:0000256" key="1">
    <source>
        <dbReference type="ARBA" id="ARBA00006652"/>
    </source>
</evidence>
<keyword evidence="2" id="KW-0175">Coiled coil</keyword>
<feature type="region of interest" description="Disordered" evidence="3">
    <location>
        <begin position="231"/>
        <end position="253"/>
    </location>
</feature>
<reference evidence="4 5" key="1">
    <citation type="submission" date="2018-05" db="EMBL/GenBank/DDBJ databases">
        <authorList>
            <person name="Datahose"/>
        </authorList>
    </citation>
    <scope>NUCLEOTIDE SEQUENCE</scope>
</reference>
<dbReference type="Pfam" id="PF15301">
    <property type="entry name" value="SLAIN"/>
    <property type="match status" value="2"/>
</dbReference>
<dbReference type="InterPro" id="IPR026179">
    <property type="entry name" value="Slain"/>
</dbReference>
<dbReference type="GO" id="GO:0031122">
    <property type="term" value="P:cytoplasmic microtubule organization"/>
    <property type="evidence" value="ECO:0007669"/>
    <property type="project" value="TreeGrafter"/>
</dbReference>
<dbReference type="Ensembl" id="ENSACLT00000048455.1">
    <property type="protein sequence ID" value="ENSACLP00000083746.1"/>
    <property type="gene ID" value="ENSACLG00000013010.2"/>
</dbReference>
<dbReference type="GeneTree" id="ENSGT00390000017860"/>
<dbReference type="GO" id="GO:0007020">
    <property type="term" value="P:microtubule nucleation"/>
    <property type="evidence" value="ECO:0007669"/>
    <property type="project" value="TreeGrafter"/>
</dbReference>
<dbReference type="RefSeq" id="XP_026037152.1">
    <property type="nucleotide sequence ID" value="XM_026181367.1"/>
</dbReference>
<protein>
    <recommendedName>
        <fullName evidence="6">SLAIN motif-containing protein-like</fullName>
    </recommendedName>
</protein>
<name>A0AAX7W3M9_ASTCA</name>
<dbReference type="RefSeq" id="XP_026037151.1">
    <property type="nucleotide sequence ID" value="XM_026181366.1"/>
</dbReference>
<evidence type="ECO:0000313" key="4">
    <source>
        <dbReference type="Ensembl" id="ENSACLP00000083746.1"/>
    </source>
</evidence>
<keyword evidence="5" id="KW-1185">Reference proteome</keyword>
<proteinExistence type="inferred from homology"/>
<sequence length="494" mass="55008">MKASCHTQLPPGGREWTRAQRRRFEDFTQKMELQDHTMSDWSQYYLPPTSVNHHFLFSDLKSSCLWPQGKSDAYCNTWADIEPARVKSCSSGSFAMDARIRLDSLKSGCNPPLPYCATSRMLHNYSCEKHSWDSEELQEEETALDLVEILDIADEEQDEESWLYESPRKHSSVEKKESAFKWCRHVLDNPSPEMEAACRALIKMLDQGSRRELHKRPAVSYHAARVPVGSSVNKTSASAAANTSDSSGHSEPSISLDVVTKSYRLQDVRIMAQLQEASLRQDFISMPSTASQRRNPEAPLMLPPSFNTTGENTAYSTPGNKSETSSISAVKECCHSPRPSRLHQQVTQFKLLKRAQNQAAAAAASPGRTRSPLRTSLRSLQAVRNSRSLDIDDCQPADQTAYLPSDLSSAKGEGLSCWLPSFSPASLNSGSLLQSMKSSSVRTAAVKKMNRSHSLSPCRIPQSAKGCLSVHRRVFTSPERLTTVAWGRNLPVQR</sequence>
<dbReference type="GO" id="GO:0035371">
    <property type="term" value="C:microtubule plus-end"/>
    <property type="evidence" value="ECO:0007669"/>
    <property type="project" value="TreeGrafter"/>
</dbReference>
<evidence type="ECO:0000313" key="5">
    <source>
        <dbReference type="Proteomes" id="UP000265100"/>
    </source>
</evidence>
<dbReference type="PANTHER" id="PTHR22406">
    <property type="entry name" value="NASCENT POLYPEPTIDE-ASSOCIATED COMPLEX SUBUNIT ALPHA, MUSCLE-SPECIFIC FORM"/>
    <property type="match status" value="1"/>
</dbReference>
<evidence type="ECO:0008006" key="6">
    <source>
        <dbReference type="Google" id="ProtNLM"/>
    </source>
</evidence>
<dbReference type="Proteomes" id="UP000265100">
    <property type="component" value="Chromosome 10"/>
</dbReference>
<reference evidence="4" key="3">
    <citation type="submission" date="2025-08" db="UniProtKB">
        <authorList>
            <consortium name="Ensembl"/>
        </authorList>
    </citation>
    <scope>IDENTIFICATION</scope>
</reference>
<reference evidence="4" key="4">
    <citation type="submission" date="2025-09" db="UniProtKB">
        <authorList>
            <consortium name="Ensembl"/>
        </authorList>
    </citation>
    <scope>IDENTIFICATION</scope>
</reference>
<evidence type="ECO:0000256" key="2">
    <source>
        <dbReference type="ARBA" id="ARBA00023054"/>
    </source>
</evidence>